<dbReference type="SUPFAM" id="SSF50685">
    <property type="entry name" value="Barwin-like endoglucanases"/>
    <property type="match status" value="1"/>
</dbReference>
<proteinExistence type="inferred from homology"/>
<dbReference type="SUPFAM" id="SSF110997">
    <property type="entry name" value="Sporulation related repeat"/>
    <property type="match status" value="1"/>
</dbReference>
<comment type="similarity">
    <text evidence="4 5">Belongs to the RlpA family.</text>
</comment>
<gene>
    <name evidence="4" type="primary">rlpA</name>
    <name evidence="7" type="ORF">OUO13_03515</name>
</gene>
<comment type="caution">
    <text evidence="7">The sequence shown here is derived from an EMBL/GenBank/DDBJ whole genome shotgun (WGS) entry which is preliminary data.</text>
</comment>
<evidence type="ECO:0000256" key="1">
    <source>
        <dbReference type="ARBA" id="ARBA00022729"/>
    </source>
</evidence>
<evidence type="ECO:0000313" key="8">
    <source>
        <dbReference type="Proteomes" id="UP001150830"/>
    </source>
</evidence>
<evidence type="ECO:0000313" key="7">
    <source>
        <dbReference type="EMBL" id="MCY0964242.1"/>
    </source>
</evidence>
<dbReference type="Pfam" id="PF05036">
    <property type="entry name" value="SPOR"/>
    <property type="match status" value="1"/>
</dbReference>
<dbReference type="InterPro" id="IPR009009">
    <property type="entry name" value="RlpA-like_DPBB"/>
</dbReference>
<dbReference type="FunFam" id="2.40.40.10:FF:000003">
    <property type="entry name" value="Endolytic peptidoglycan transglycosylase RlpA"/>
    <property type="match status" value="1"/>
</dbReference>
<dbReference type="Gene3D" id="2.40.40.10">
    <property type="entry name" value="RlpA-like domain"/>
    <property type="match status" value="1"/>
</dbReference>
<dbReference type="InterPro" id="IPR012997">
    <property type="entry name" value="RplA"/>
</dbReference>
<evidence type="ECO:0000259" key="6">
    <source>
        <dbReference type="PROSITE" id="PS51724"/>
    </source>
</evidence>
<protein>
    <recommendedName>
        <fullName evidence="4">Endolytic peptidoglycan transglycosylase RlpA</fullName>
        <ecNumber evidence="4">4.2.2.-</ecNumber>
    </recommendedName>
</protein>
<evidence type="ECO:0000256" key="3">
    <source>
        <dbReference type="ARBA" id="ARBA00023316"/>
    </source>
</evidence>
<dbReference type="InterPro" id="IPR036908">
    <property type="entry name" value="RlpA-like_sf"/>
</dbReference>
<dbReference type="NCBIfam" id="TIGR00413">
    <property type="entry name" value="rlpA"/>
    <property type="match status" value="1"/>
</dbReference>
<dbReference type="InterPro" id="IPR007730">
    <property type="entry name" value="SPOR-like_dom"/>
</dbReference>
<keyword evidence="1" id="KW-0732">Signal</keyword>
<dbReference type="GO" id="GO:0008932">
    <property type="term" value="F:lytic endotransglycosylase activity"/>
    <property type="evidence" value="ECO:0007669"/>
    <property type="project" value="UniProtKB-UniRule"/>
</dbReference>
<evidence type="ECO:0000256" key="4">
    <source>
        <dbReference type="HAMAP-Rule" id="MF_02071"/>
    </source>
</evidence>
<dbReference type="AlphaFoldDB" id="A0A9X3EB21"/>
<keyword evidence="3 4" id="KW-0961">Cell wall biogenesis/degradation</keyword>
<dbReference type="Gene3D" id="3.30.70.1070">
    <property type="entry name" value="Sporulation related repeat"/>
    <property type="match status" value="1"/>
</dbReference>
<comment type="function">
    <text evidence="4">Lytic transglycosylase with a strong preference for naked glycan strands that lack stem peptides.</text>
</comment>
<sequence length="189" mass="21132">MPPANYSETGTASWYGMKFHGHDTASGEEYNVYRFTAAHKTLPIPSYVRVTRLDNKKSVVVKVNDRGPFHEDRIIDLSYAAARKLGVDISGTAPVRIDLLKAPLTQKVLWVQVSALADRNAAEVQKKELKQALAPMAWPVEIYASNKNNVNLHRVRIGPVPEGEPLQQLLSRLRQLSIDKPVLLTEPQL</sequence>
<name>A0A9X3EB21_9GAMM</name>
<organism evidence="7 8">
    <name type="scientific">Parathalassolituus penaei</name>
    <dbReference type="NCBI Taxonomy" id="2997323"/>
    <lineage>
        <taxon>Bacteria</taxon>
        <taxon>Pseudomonadati</taxon>
        <taxon>Pseudomonadota</taxon>
        <taxon>Gammaproteobacteria</taxon>
        <taxon>Oceanospirillales</taxon>
        <taxon>Oceanospirillaceae</taxon>
        <taxon>Parathalassolituus</taxon>
    </lineage>
</organism>
<dbReference type="PANTHER" id="PTHR34183">
    <property type="entry name" value="ENDOLYTIC PEPTIDOGLYCAN TRANSGLYCOSYLASE RLPA"/>
    <property type="match status" value="1"/>
</dbReference>
<dbReference type="PANTHER" id="PTHR34183:SF1">
    <property type="entry name" value="ENDOLYTIC PEPTIDOGLYCAN TRANSGLYCOSYLASE RLPA"/>
    <property type="match status" value="1"/>
</dbReference>
<reference evidence="7" key="1">
    <citation type="submission" date="2022-11" db="EMBL/GenBank/DDBJ databases">
        <title>Parathalassolutuus dongxingensis gen. nov., sp. nov., a novel member of family Oceanospirillaceae isolated from a coastal shrimp pond in Guangxi, China.</title>
        <authorList>
            <person name="Chen H."/>
        </authorList>
    </citation>
    <scope>NUCLEOTIDE SEQUENCE</scope>
    <source>
        <strain evidence="7">G-43</strain>
    </source>
</reference>
<evidence type="ECO:0000256" key="2">
    <source>
        <dbReference type="ARBA" id="ARBA00023239"/>
    </source>
</evidence>
<dbReference type="GO" id="GO:0000270">
    <property type="term" value="P:peptidoglycan metabolic process"/>
    <property type="evidence" value="ECO:0007669"/>
    <property type="project" value="UniProtKB-UniRule"/>
</dbReference>
<dbReference type="InterPro" id="IPR036680">
    <property type="entry name" value="SPOR-like_sf"/>
</dbReference>
<dbReference type="PROSITE" id="PS51724">
    <property type="entry name" value="SPOR"/>
    <property type="match status" value="1"/>
</dbReference>
<feature type="domain" description="SPOR" evidence="6">
    <location>
        <begin position="103"/>
        <end position="186"/>
    </location>
</feature>
<dbReference type="GO" id="GO:0042834">
    <property type="term" value="F:peptidoglycan binding"/>
    <property type="evidence" value="ECO:0007669"/>
    <property type="project" value="InterPro"/>
</dbReference>
<accession>A0A9X3EB21</accession>
<dbReference type="EMBL" id="JAPNOA010000016">
    <property type="protein sequence ID" value="MCY0964242.1"/>
    <property type="molecule type" value="Genomic_DNA"/>
</dbReference>
<dbReference type="InterPro" id="IPR034718">
    <property type="entry name" value="RlpA"/>
</dbReference>
<keyword evidence="2 4" id="KW-0456">Lyase</keyword>
<dbReference type="GO" id="GO:0071555">
    <property type="term" value="P:cell wall organization"/>
    <property type="evidence" value="ECO:0007669"/>
    <property type="project" value="UniProtKB-KW"/>
</dbReference>
<keyword evidence="8" id="KW-1185">Reference proteome</keyword>
<dbReference type="CDD" id="cd22268">
    <property type="entry name" value="DPBB_RlpA-like"/>
    <property type="match status" value="1"/>
</dbReference>
<dbReference type="EC" id="4.2.2.-" evidence="4"/>
<evidence type="ECO:0000256" key="5">
    <source>
        <dbReference type="RuleBase" id="RU003495"/>
    </source>
</evidence>
<dbReference type="HAMAP" id="MF_02071">
    <property type="entry name" value="RlpA"/>
    <property type="match status" value="1"/>
</dbReference>
<dbReference type="Pfam" id="PF03330">
    <property type="entry name" value="DPBB_1"/>
    <property type="match status" value="1"/>
</dbReference>
<dbReference type="Proteomes" id="UP001150830">
    <property type="component" value="Unassembled WGS sequence"/>
</dbReference>